<accession>A0A645J883</accession>
<reference evidence="2" key="1">
    <citation type="submission" date="2019-08" db="EMBL/GenBank/DDBJ databases">
        <authorList>
            <person name="Kucharzyk K."/>
            <person name="Murdoch R.W."/>
            <person name="Higgins S."/>
            <person name="Loffler F."/>
        </authorList>
    </citation>
    <scope>NUCLEOTIDE SEQUENCE</scope>
</reference>
<evidence type="ECO:0000256" key="1">
    <source>
        <dbReference type="SAM" id="Phobius"/>
    </source>
</evidence>
<dbReference type="Pfam" id="PF10960">
    <property type="entry name" value="Holin_BhlA"/>
    <property type="match status" value="1"/>
</dbReference>
<keyword evidence="1" id="KW-1133">Transmembrane helix</keyword>
<evidence type="ECO:0000313" key="2">
    <source>
        <dbReference type="EMBL" id="MPN55693.1"/>
    </source>
</evidence>
<protein>
    <recommendedName>
        <fullName evidence="3">Bacteriocin UviB</fullName>
    </recommendedName>
</protein>
<organism evidence="2">
    <name type="scientific">bioreactor metagenome</name>
    <dbReference type="NCBI Taxonomy" id="1076179"/>
    <lineage>
        <taxon>unclassified sequences</taxon>
        <taxon>metagenomes</taxon>
        <taxon>ecological metagenomes</taxon>
    </lineage>
</organism>
<dbReference type="EMBL" id="VSSQ01125218">
    <property type="protein sequence ID" value="MPN55693.1"/>
    <property type="molecule type" value="Genomic_DNA"/>
</dbReference>
<sequence length="74" mass="8555">MDFNAELINQVLGQGIFAVLFVWLLMGERKNSQAREDKLMAQLEKSNDVYENVIDAVNKLRELIISNKTKEENK</sequence>
<dbReference type="AlphaFoldDB" id="A0A645J883"/>
<gene>
    <name evidence="2" type="ORF">SDC9_203377</name>
</gene>
<proteinExistence type="predicted"/>
<feature type="transmembrane region" description="Helical" evidence="1">
    <location>
        <begin position="7"/>
        <end position="26"/>
    </location>
</feature>
<name>A0A645J883_9ZZZZ</name>
<evidence type="ECO:0008006" key="3">
    <source>
        <dbReference type="Google" id="ProtNLM"/>
    </source>
</evidence>
<comment type="caution">
    <text evidence="2">The sequence shown here is derived from an EMBL/GenBank/DDBJ whole genome shotgun (WGS) entry which is preliminary data.</text>
</comment>
<keyword evidence="1" id="KW-0472">Membrane</keyword>
<keyword evidence="1" id="KW-0812">Transmembrane</keyword>
<dbReference type="InterPro" id="IPR024405">
    <property type="entry name" value="Phage_BhlA/UviB"/>
</dbReference>